<evidence type="ECO:0008006" key="3">
    <source>
        <dbReference type="Google" id="ProtNLM"/>
    </source>
</evidence>
<evidence type="ECO:0000313" key="1">
    <source>
        <dbReference type="EMBL" id="MDS3861170.1"/>
    </source>
</evidence>
<evidence type="ECO:0000313" key="2">
    <source>
        <dbReference type="Proteomes" id="UP001268256"/>
    </source>
</evidence>
<proteinExistence type="predicted"/>
<dbReference type="Proteomes" id="UP001268256">
    <property type="component" value="Unassembled WGS sequence"/>
</dbReference>
<dbReference type="AlphaFoldDB" id="A0AAE4FS63"/>
<accession>A0AAE4FS63</accession>
<dbReference type="EMBL" id="JAVMIP010000009">
    <property type="protein sequence ID" value="MDS3861170.1"/>
    <property type="molecule type" value="Genomic_DNA"/>
</dbReference>
<gene>
    <name evidence="1" type="ORF">RIF25_10165</name>
</gene>
<sequence length="155" mass="17422">MVAQAAGHTFFVDAGDWAAEGSLFLPNQSQQKVSGRILVSWTSDDWFTMAAKFIFPDQLEPQSPLTLQYRGKLAYGQSHYTLVLQHSQWGRVEGVGWVGEKAITKRFWVLGDPAKRGGTETYWQINSNQYVMTIVYTAGSKNLSLMEATLTRRTP</sequence>
<reference evidence="2" key="1">
    <citation type="submission" date="2023-07" db="EMBL/GenBank/DDBJ databases">
        <authorList>
            <person name="Luz R."/>
            <person name="Cordeiro R."/>
            <person name="Fonseca A."/>
            <person name="Goncalves V."/>
        </authorList>
    </citation>
    <scope>NUCLEOTIDE SEQUENCE [LARGE SCALE GENOMIC DNA]</scope>
    <source>
        <strain evidence="2">BACA0444</strain>
    </source>
</reference>
<dbReference type="RefSeq" id="WP_322878419.1">
    <property type="nucleotide sequence ID" value="NZ_JAVMIP010000009.1"/>
</dbReference>
<organism evidence="1 2">
    <name type="scientific">Pseudocalidococcus azoricus BACA0444</name>
    <dbReference type="NCBI Taxonomy" id="2918990"/>
    <lineage>
        <taxon>Bacteria</taxon>
        <taxon>Bacillati</taxon>
        <taxon>Cyanobacteriota</taxon>
        <taxon>Cyanophyceae</taxon>
        <taxon>Acaryochloridales</taxon>
        <taxon>Thermosynechococcaceae</taxon>
        <taxon>Pseudocalidococcus</taxon>
        <taxon>Pseudocalidococcus azoricus</taxon>
    </lineage>
</organism>
<keyword evidence="2" id="KW-1185">Reference proteome</keyword>
<protein>
    <recommendedName>
        <fullName evidence="3">DUF1579 domain-containing protein</fullName>
    </recommendedName>
</protein>
<name>A0AAE4FS63_9CYAN</name>
<comment type="caution">
    <text evidence="1">The sequence shown here is derived from an EMBL/GenBank/DDBJ whole genome shotgun (WGS) entry which is preliminary data.</text>
</comment>